<organism evidence="1">
    <name type="scientific">bioreactor metagenome</name>
    <dbReference type="NCBI Taxonomy" id="1076179"/>
    <lineage>
        <taxon>unclassified sequences</taxon>
        <taxon>metagenomes</taxon>
        <taxon>ecological metagenomes</taxon>
    </lineage>
</organism>
<proteinExistence type="predicted"/>
<dbReference type="AlphaFoldDB" id="A0A645GJD8"/>
<evidence type="ECO:0008006" key="2">
    <source>
        <dbReference type="Google" id="ProtNLM"/>
    </source>
</evidence>
<protein>
    <recommendedName>
        <fullName evidence="2">HTH cro/C1-type domain-containing protein</fullName>
    </recommendedName>
</protein>
<accession>A0A645GJD8</accession>
<reference evidence="1" key="1">
    <citation type="submission" date="2019-08" db="EMBL/GenBank/DDBJ databases">
        <authorList>
            <person name="Kucharzyk K."/>
            <person name="Murdoch R.W."/>
            <person name="Higgins S."/>
            <person name="Loffler F."/>
        </authorList>
    </citation>
    <scope>NUCLEOTIDE SEQUENCE</scope>
</reference>
<comment type="caution">
    <text evidence="1">The sequence shown here is derived from an EMBL/GenBank/DDBJ whole genome shotgun (WGS) entry which is preliminary data.</text>
</comment>
<dbReference type="EMBL" id="VSSQ01072454">
    <property type="protein sequence ID" value="MPN23833.1"/>
    <property type="molecule type" value="Genomic_DNA"/>
</dbReference>
<gene>
    <name evidence="1" type="ORF">SDC9_171226</name>
</gene>
<sequence length="157" mass="17519">MQSSFATLCKGARVRAAEYNDKLKNREGAAEALLISADSLKNYELGLLKTVPNDVVVRMADLYNAPELLNNYCISECPIGSITRQPLEIKTIERLALQLIRNTNGVDSIRDTLADITADGSIERDERPKLHEILGYLSVLKQSIDEIELYCHKEGLL</sequence>
<name>A0A645GJD8_9ZZZZ</name>
<evidence type="ECO:0000313" key="1">
    <source>
        <dbReference type="EMBL" id="MPN23833.1"/>
    </source>
</evidence>